<name>A0A7W9E867_9CAUL</name>
<dbReference type="EMBL" id="JACIJB010000014">
    <property type="protein sequence ID" value="MBB5661731.1"/>
    <property type="molecule type" value="Genomic_DNA"/>
</dbReference>
<keyword evidence="1" id="KW-0812">Transmembrane</keyword>
<accession>A0A7W9E867</accession>
<dbReference type="AlphaFoldDB" id="A0A7W9E867"/>
<feature type="transmembrane region" description="Helical" evidence="1">
    <location>
        <begin position="40"/>
        <end position="71"/>
    </location>
</feature>
<evidence type="ECO:0000313" key="2">
    <source>
        <dbReference type="EMBL" id="MBB5661731.1"/>
    </source>
</evidence>
<evidence type="ECO:0000313" key="3">
    <source>
        <dbReference type="Proteomes" id="UP000548978"/>
    </source>
</evidence>
<proteinExistence type="predicted"/>
<keyword evidence="1" id="KW-0472">Membrane</keyword>
<keyword evidence="3" id="KW-1185">Reference proteome</keyword>
<organism evidence="2 3">
    <name type="scientific">Brevundimonas halotolerans</name>
    <dbReference type="NCBI Taxonomy" id="69670"/>
    <lineage>
        <taxon>Bacteria</taxon>
        <taxon>Pseudomonadati</taxon>
        <taxon>Pseudomonadota</taxon>
        <taxon>Alphaproteobacteria</taxon>
        <taxon>Caulobacterales</taxon>
        <taxon>Caulobacteraceae</taxon>
        <taxon>Brevundimonas</taxon>
    </lineage>
</organism>
<gene>
    <name evidence="2" type="ORF">FHS65_002500</name>
</gene>
<feature type="transmembrane region" description="Helical" evidence="1">
    <location>
        <begin position="83"/>
        <end position="101"/>
    </location>
</feature>
<sequence>MKAVPTASRLVVATLCAGVLAATAYVMQLAVFGVVKDGPAGAVVGAVTFFLAGPAFLIGTALFGPPIWLIVRKTRLNQPQPSALIGAGIALIAGALLFLSWAGWDGVWITAAFPLAGGVGGGIFQRMMAEGAT</sequence>
<dbReference type="RefSeq" id="WP_164461787.1">
    <property type="nucleotide sequence ID" value="NZ_JACIJB010000014.1"/>
</dbReference>
<protein>
    <submittedName>
        <fullName evidence="2">Putative membrane protein</fullName>
    </submittedName>
</protein>
<dbReference type="Proteomes" id="UP000548978">
    <property type="component" value="Unassembled WGS sequence"/>
</dbReference>
<comment type="caution">
    <text evidence="2">The sequence shown here is derived from an EMBL/GenBank/DDBJ whole genome shotgun (WGS) entry which is preliminary data.</text>
</comment>
<feature type="transmembrane region" description="Helical" evidence="1">
    <location>
        <begin position="107"/>
        <end position="124"/>
    </location>
</feature>
<reference evidence="2 3" key="1">
    <citation type="submission" date="2020-08" db="EMBL/GenBank/DDBJ databases">
        <title>Genomic Encyclopedia of Type Strains, Phase IV (KMG-IV): sequencing the most valuable type-strain genomes for metagenomic binning, comparative biology and taxonomic classification.</title>
        <authorList>
            <person name="Goeker M."/>
        </authorList>
    </citation>
    <scope>NUCLEOTIDE SEQUENCE [LARGE SCALE GENOMIC DNA]</scope>
    <source>
        <strain evidence="2 3">DSM 24448</strain>
    </source>
</reference>
<keyword evidence="1" id="KW-1133">Transmembrane helix</keyword>
<evidence type="ECO:0000256" key="1">
    <source>
        <dbReference type="SAM" id="Phobius"/>
    </source>
</evidence>